<gene>
    <name evidence="1" type="ORF">E8M01_14390</name>
</gene>
<dbReference type="OrthoDB" id="8162650at2"/>
<reference evidence="1 2" key="1">
    <citation type="submission" date="2019-04" db="EMBL/GenBank/DDBJ databases">
        <title>Phreatobacter aquaticus sp. nov.</title>
        <authorList>
            <person name="Choi A."/>
        </authorList>
    </citation>
    <scope>NUCLEOTIDE SEQUENCE [LARGE SCALE GENOMIC DNA]</scope>
    <source>
        <strain evidence="1 2">KCTC 52518</strain>
    </source>
</reference>
<dbReference type="RefSeq" id="WP_136960742.1">
    <property type="nucleotide sequence ID" value="NZ_CP039690.1"/>
</dbReference>
<name>A0A4D7B1K4_9HYPH</name>
<proteinExistence type="predicted"/>
<dbReference type="Proteomes" id="UP000298781">
    <property type="component" value="Chromosome"/>
</dbReference>
<evidence type="ECO:0000313" key="1">
    <source>
        <dbReference type="EMBL" id="QCI65295.1"/>
    </source>
</evidence>
<accession>A0A4D7B1K4</accession>
<organism evidence="1 2">
    <name type="scientific">Phreatobacter stygius</name>
    <dbReference type="NCBI Taxonomy" id="1940610"/>
    <lineage>
        <taxon>Bacteria</taxon>
        <taxon>Pseudomonadati</taxon>
        <taxon>Pseudomonadota</taxon>
        <taxon>Alphaproteobacteria</taxon>
        <taxon>Hyphomicrobiales</taxon>
        <taxon>Phreatobacteraceae</taxon>
        <taxon>Phreatobacter</taxon>
    </lineage>
</organism>
<dbReference type="EMBL" id="CP039690">
    <property type="protein sequence ID" value="QCI65295.1"/>
    <property type="molecule type" value="Genomic_DNA"/>
</dbReference>
<evidence type="ECO:0000313" key="2">
    <source>
        <dbReference type="Proteomes" id="UP000298781"/>
    </source>
</evidence>
<keyword evidence="2" id="KW-1185">Reference proteome</keyword>
<protein>
    <submittedName>
        <fullName evidence="1">Uncharacterized protein</fullName>
    </submittedName>
</protein>
<dbReference type="AlphaFoldDB" id="A0A4D7B1K4"/>
<sequence>MAPEPDGEALRKIDDGPTEGEIDAAIAEFGGDARETVRALLRDIATLAADADRLVSHGFVRRHLNLVKGRQ</sequence>
<dbReference type="KEGG" id="pstg:E8M01_14390"/>